<comment type="similarity">
    <text evidence="3">Belongs to the FRRS1 family.</text>
</comment>
<dbReference type="PROSITE" id="PS50939">
    <property type="entry name" value="CYTOCHROME_B561"/>
    <property type="match status" value="1"/>
</dbReference>
<feature type="transmembrane region" description="Helical" evidence="11">
    <location>
        <begin position="510"/>
        <end position="533"/>
    </location>
</feature>
<evidence type="ECO:0000259" key="13">
    <source>
        <dbReference type="PROSITE" id="PS50836"/>
    </source>
</evidence>
<feature type="domain" description="Reelin" evidence="15">
    <location>
        <begin position="13"/>
        <end position="220"/>
    </location>
</feature>
<feature type="domain" description="Cytochrome b561" evidence="14">
    <location>
        <begin position="367"/>
        <end position="574"/>
    </location>
</feature>
<sequence length="657" mass="72315">MCVIAEIIFVLIVALSLKTASSYSNGKVTNACMKMVPDHGYHSSTEVPPYTITVDKRTFSPGEQIRVNLSVTGGKPFKGFLIEARDTGNLNGDAVGSFALVDSTSSQLLKCGQTQVHRPLFIFDLFAQEILTWKQSMTAINPSVLQACSSSQGSAVSHTSDAKKTKMQVIWKAPKMSPLSVQFLATVVQRYSVYWVKIPGPVVSQNGVTPDPPHPISMITTMSTFSSEGCGSQKTCLRDPVGCDPGVDHLCFFLSFTWMGETVLFELSGPAEGYVSFGLSKDKWMGNDDVYLCVRVGDRVDISAAYLRGRTHPEQVSQSSLADLAWSSANGVIRCRFRRSVHVPEDQRRFNLNGSYYLFVAHGRADDGKIHRHALQPLISNNPIVITGTPEDLSGSRSSVIMKFHGVFMLIAWMTTASTGVIFARYFRHDWPGGALFGQTIWFQVHRTLMVLTVLLTCLGSIFAFTYRGGWSRRAGAHPYLGCAVMALAILQPVMAVFRPPPDSARRWMFNWMHLSAGTIVQIIAVVAIFLGIHQQALLLPQPGSTSVLAVFVVWGVAVELVLEFHAKGLFKICSLLVKAQKYNWKIACSNPSMNSRDRCLGINAFFRRSFSKSASSMAALEQSTQIPERRAQSGQEAVQRGSLVGCRVEGLWRQEG</sequence>
<evidence type="ECO:0000256" key="1">
    <source>
        <dbReference type="ARBA" id="ARBA00001970"/>
    </source>
</evidence>
<dbReference type="PROSITE" id="PS50836">
    <property type="entry name" value="DOMON"/>
    <property type="match status" value="1"/>
</dbReference>
<dbReference type="InterPro" id="IPR005018">
    <property type="entry name" value="DOMON_domain"/>
</dbReference>
<evidence type="ECO:0000313" key="16">
    <source>
        <dbReference type="EMBL" id="KPP73938.1"/>
    </source>
</evidence>
<dbReference type="AlphaFoldDB" id="A0A0P7UVD1"/>
<dbReference type="PANTHER" id="PTHR45828:SF3">
    <property type="entry name" value="FERRIC-CHELATE REDUCTASE 1"/>
    <property type="match status" value="1"/>
</dbReference>
<dbReference type="Pfam" id="PF02014">
    <property type="entry name" value="Reeler"/>
    <property type="match status" value="2"/>
</dbReference>
<evidence type="ECO:0000256" key="9">
    <source>
        <dbReference type="ARBA" id="ARBA00023136"/>
    </source>
</evidence>
<evidence type="ECO:0000259" key="14">
    <source>
        <dbReference type="PROSITE" id="PS50939"/>
    </source>
</evidence>
<evidence type="ECO:0000256" key="2">
    <source>
        <dbReference type="ARBA" id="ARBA00004141"/>
    </source>
</evidence>
<evidence type="ECO:0000256" key="6">
    <source>
        <dbReference type="ARBA" id="ARBA00022982"/>
    </source>
</evidence>
<dbReference type="EMBL" id="JARO02001961">
    <property type="protein sequence ID" value="KPP73938.1"/>
    <property type="molecule type" value="Genomic_DNA"/>
</dbReference>
<dbReference type="InterPro" id="IPR042307">
    <property type="entry name" value="Reeler_sf"/>
</dbReference>
<dbReference type="Gene3D" id="1.20.120.1770">
    <property type="match status" value="1"/>
</dbReference>
<dbReference type="CDD" id="cd08544">
    <property type="entry name" value="Reeler"/>
    <property type="match status" value="1"/>
</dbReference>
<comment type="caution">
    <text evidence="16">The sequence shown here is derived from an EMBL/GenBank/DDBJ whole genome shotgun (WGS) entry which is preliminary data.</text>
</comment>
<evidence type="ECO:0000256" key="12">
    <source>
        <dbReference type="SAM" id="SignalP"/>
    </source>
</evidence>
<accession>A0A0P7UVD1</accession>
<evidence type="ECO:0000256" key="10">
    <source>
        <dbReference type="ARBA" id="ARBA00023180"/>
    </source>
</evidence>
<dbReference type="CDD" id="cd09628">
    <property type="entry name" value="DOMON_SDR_2_like"/>
    <property type="match status" value="1"/>
</dbReference>
<dbReference type="InterPro" id="IPR002861">
    <property type="entry name" value="Reeler_dom"/>
</dbReference>
<feature type="transmembrane region" description="Helical" evidence="11">
    <location>
        <begin position="448"/>
        <end position="467"/>
    </location>
</feature>
<evidence type="ECO:0000313" key="17">
    <source>
        <dbReference type="Proteomes" id="UP000034805"/>
    </source>
</evidence>
<organism evidence="16 17">
    <name type="scientific">Scleropages formosus</name>
    <name type="common">Asian bonytongue</name>
    <name type="synonym">Osteoglossum formosum</name>
    <dbReference type="NCBI Taxonomy" id="113540"/>
    <lineage>
        <taxon>Eukaryota</taxon>
        <taxon>Metazoa</taxon>
        <taxon>Chordata</taxon>
        <taxon>Craniata</taxon>
        <taxon>Vertebrata</taxon>
        <taxon>Euteleostomi</taxon>
        <taxon>Actinopterygii</taxon>
        <taxon>Neopterygii</taxon>
        <taxon>Teleostei</taxon>
        <taxon>Osteoglossocephala</taxon>
        <taxon>Osteoglossomorpha</taxon>
        <taxon>Osteoglossiformes</taxon>
        <taxon>Osteoglossidae</taxon>
        <taxon>Scleropages</taxon>
    </lineage>
</organism>
<feature type="non-terminal residue" evidence="16">
    <location>
        <position position="657"/>
    </location>
</feature>
<dbReference type="Pfam" id="PF03188">
    <property type="entry name" value="Cytochrom_B561"/>
    <property type="match status" value="1"/>
</dbReference>
<dbReference type="InterPro" id="IPR051237">
    <property type="entry name" value="Ferric-chelate_Red/DefProt"/>
</dbReference>
<comment type="subcellular location">
    <subcellularLocation>
        <location evidence="2">Membrane</location>
        <topology evidence="2">Multi-pass membrane protein</topology>
    </subcellularLocation>
</comment>
<feature type="domain" description="DOMON" evidence="13">
    <location>
        <begin position="250"/>
        <end position="363"/>
    </location>
</feature>
<dbReference type="STRING" id="113540.ENSSFOP00015013155"/>
<feature type="transmembrane region" description="Helical" evidence="11">
    <location>
        <begin position="404"/>
        <end position="427"/>
    </location>
</feature>
<evidence type="ECO:0000256" key="7">
    <source>
        <dbReference type="ARBA" id="ARBA00022989"/>
    </source>
</evidence>
<name>A0A0P7UVD1_SCLFO</name>
<evidence type="ECO:0000256" key="8">
    <source>
        <dbReference type="ARBA" id="ARBA00023004"/>
    </source>
</evidence>
<keyword evidence="6" id="KW-0249">Electron transport</keyword>
<dbReference type="Pfam" id="PF03351">
    <property type="entry name" value="DOMON"/>
    <property type="match status" value="1"/>
</dbReference>
<dbReference type="InterPro" id="IPR006593">
    <property type="entry name" value="Cyt_b561/ferric_Rdtase_TM"/>
</dbReference>
<dbReference type="CDD" id="cd08760">
    <property type="entry name" value="Cyt_b561_FRRS1_like"/>
    <property type="match status" value="1"/>
</dbReference>
<reference evidence="16 17" key="1">
    <citation type="submission" date="2015-08" db="EMBL/GenBank/DDBJ databases">
        <title>The genome of the Asian arowana (Scleropages formosus).</title>
        <authorList>
            <person name="Tan M.H."/>
            <person name="Gan H.M."/>
            <person name="Croft L.J."/>
            <person name="Austin C.M."/>
        </authorList>
    </citation>
    <scope>NUCLEOTIDE SEQUENCE [LARGE SCALE GENOMIC DNA]</scope>
    <source>
        <strain evidence="16">Aro1</strain>
    </source>
</reference>
<dbReference type="PANTHER" id="PTHR45828">
    <property type="entry name" value="CYTOCHROME B561/FERRIC REDUCTASE TRANSMEMBRANE"/>
    <property type="match status" value="1"/>
</dbReference>
<keyword evidence="4" id="KW-0813">Transport</keyword>
<dbReference type="SMART" id="SM00664">
    <property type="entry name" value="DoH"/>
    <property type="match status" value="1"/>
</dbReference>
<feature type="transmembrane region" description="Helical" evidence="11">
    <location>
        <begin position="479"/>
        <end position="498"/>
    </location>
</feature>
<evidence type="ECO:0000256" key="5">
    <source>
        <dbReference type="ARBA" id="ARBA00022692"/>
    </source>
</evidence>
<keyword evidence="9 11" id="KW-0472">Membrane</keyword>
<keyword evidence="5 11" id="KW-0812">Transmembrane</keyword>
<evidence type="ECO:0000256" key="4">
    <source>
        <dbReference type="ARBA" id="ARBA00022448"/>
    </source>
</evidence>
<dbReference type="GO" id="GO:0016020">
    <property type="term" value="C:membrane"/>
    <property type="evidence" value="ECO:0007669"/>
    <property type="project" value="UniProtKB-SubCell"/>
</dbReference>
<feature type="signal peptide" evidence="12">
    <location>
        <begin position="1"/>
        <end position="22"/>
    </location>
</feature>
<dbReference type="SMART" id="SM00665">
    <property type="entry name" value="B561"/>
    <property type="match status" value="1"/>
</dbReference>
<gene>
    <name evidence="16" type="ORF">Z043_106940</name>
</gene>
<comment type="cofactor">
    <cofactor evidence="1">
        <name>heme b</name>
        <dbReference type="ChEBI" id="CHEBI:60344"/>
    </cofactor>
</comment>
<evidence type="ECO:0000256" key="11">
    <source>
        <dbReference type="SAM" id="Phobius"/>
    </source>
</evidence>
<feature type="transmembrane region" description="Helical" evidence="11">
    <location>
        <begin position="545"/>
        <end position="563"/>
    </location>
</feature>
<dbReference type="Gene3D" id="2.60.40.4060">
    <property type="entry name" value="Reeler domain"/>
    <property type="match status" value="2"/>
</dbReference>
<protein>
    <submittedName>
        <fullName evidence="16">Ferric-chelate reductase 1-like</fullName>
    </submittedName>
</protein>
<feature type="chain" id="PRO_5006143445" evidence="12">
    <location>
        <begin position="23"/>
        <end position="657"/>
    </location>
</feature>
<keyword evidence="7 11" id="KW-1133">Transmembrane helix</keyword>
<proteinExistence type="inferred from homology"/>
<keyword evidence="10" id="KW-0325">Glycoprotein</keyword>
<dbReference type="PROSITE" id="PS51019">
    <property type="entry name" value="REELIN"/>
    <property type="match status" value="1"/>
</dbReference>
<keyword evidence="8" id="KW-0408">Iron</keyword>
<dbReference type="Proteomes" id="UP000034805">
    <property type="component" value="Unassembled WGS sequence"/>
</dbReference>
<evidence type="ECO:0000259" key="15">
    <source>
        <dbReference type="PROSITE" id="PS51019"/>
    </source>
</evidence>
<evidence type="ECO:0000256" key="3">
    <source>
        <dbReference type="ARBA" id="ARBA00009195"/>
    </source>
</evidence>
<keyword evidence="12" id="KW-0732">Signal</keyword>